<reference evidence="3 4" key="1">
    <citation type="submission" date="2018-07" db="EMBL/GenBank/DDBJ databases">
        <title>The complete nuclear genome of the prasinophyte Chloropicon primus (CCMP1205).</title>
        <authorList>
            <person name="Pombert J.-F."/>
            <person name="Otis C."/>
            <person name="Turmel M."/>
            <person name="Lemieux C."/>
        </authorList>
    </citation>
    <scope>NUCLEOTIDE SEQUENCE [LARGE SCALE GENOMIC DNA]</scope>
    <source>
        <strain evidence="3 4">CCMP1205</strain>
    </source>
</reference>
<dbReference type="EMBL" id="CP031036">
    <property type="protein sequence ID" value="QDZ19737.1"/>
    <property type="molecule type" value="Genomic_DNA"/>
</dbReference>
<dbReference type="Proteomes" id="UP000316726">
    <property type="component" value="Chromosome 3"/>
</dbReference>
<evidence type="ECO:0008006" key="5">
    <source>
        <dbReference type="Google" id="ProtNLM"/>
    </source>
</evidence>
<dbReference type="PANTHER" id="PTHR47565">
    <property type="entry name" value="CYTOCHROME C OXIDASE 19-1"/>
    <property type="match status" value="1"/>
</dbReference>
<protein>
    <recommendedName>
        <fullName evidence="5">CHCH domain-containing protein</fullName>
    </recommendedName>
</protein>
<dbReference type="EMBL" id="HBHL01004457">
    <property type="protein sequence ID" value="CAD9714003.1"/>
    <property type="molecule type" value="Transcribed_RNA"/>
</dbReference>
<proteinExistence type="predicted"/>
<evidence type="ECO:0000256" key="1">
    <source>
        <dbReference type="SAM" id="MobiDB-lite"/>
    </source>
</evidence>
<dbReference type="OrthoDB" id="268594at2759"/>
<organism evidence="3 4">
    <name type="scientific">Chloropicon primus</name>
    <dbReference type="NCBI Taxonomy" id="1764295"/>
    <lineage>
        <taxon>Eukaryota</taxon>
        <taxon>Viridiplantae</taxon>
        <taxon>Chlorophyta</taxon>
        <taxon>Chloropicophyceae</taxon>
        <taxon>Chloropicales</taxon>
        <taxon>Chloropicaceae</taxon>
        <taxon>Chloropicon</taxon>
    </lineage>
</organism>
<dbReference type="PROSITE" id="PS51808">
    <property type="entry name" value="CHCH"/>
    <property type="match status" value="1"/>
</dbReference>
<reference evidence="2" key="2">
    <citation type="submission" date="2021-01" db="EMBL/GenBank/DDBJ databases">
        <authorList>
            <person name="Corre E."/>
            <person name="Pelletier E."/>
            <person name="Niang G."/>
            <person name="Scheremetjew M."/>
            <person name="Finn R."/>
            <person name="Kale V."/>
            <person name="Holt S."/>
            <person name="Cochrane G."/>
            <person name="Meng A."/>
            <person name="Brown T."/>
            <person name="Cohen L."/>
        </authorList>
    </citation>
    <scope>NUCLEOTIDE SEQUENCE</scope>
    <source>
        <strain evidence="2">CCMP1205</strain>
    </source>
</reference>
<sequence length="122" mass="13353">MAFGGARGIGAKAPEKGVFPLDHFGECKTVMKDYLACLKQEKGDSLECKLLSKKYLECRMDKNLMAREDLSKLGFRQKSVGNSPPRGKTESMASGKRKTDPGGGDQARQREKDGFIPGVRGK</sequence>
<gene>
    <name evidence="3" type="ORF">A3770_03p22550</name>
    <name evidence="2" type="ORF">CPRI1469_LOCUS2855</name>
</gene>
<evidence type="ECO:0000313" key="2">
    <source>
        <dbReference type="EMBL" id="CAD9714003.1"/>
    </source>
</evidence>
<feature type="region of interest" description="Disordered" evidence="1">
    <location>
        <begin position="73"/>
        <end position="122"/>
    </location>
</feature>
<evidence type="ECO:0000313" key="3">
    <source>
        <dbReference type="EMBL" id="QDZ19737.1"/>
    </source>
</evidence>
<dbReference type="AlphaFoldDB" id="A0A5B8MH58"/>
<dbReference type="STRING" id="1764295.A0A5B8MH58"/>
<name>A0A5B8MH58_9CHLO</name>
<keyword evidence="4" id="KW-1185">Reference proteome</keyword>
<evidence type="ECO:0000313" key="4">
    <source>
        <dbReference type="Proteomes" id="UP000316726"/>
    </source>
</evidence>
<accession>A0A5B8MH58</accession>
<dbReference type="PANTHER" id="PTHR47565:SF2">
    <property type="entry name" value="CYTOCHROME C OXIDASE 19-1"/>
    <property type="match status" value="1"/>
</dbReference>